<evidence type="ECO:0000256" key="6">
    <source>
        <dbReference type="ARBA" id="ARBA00023077"/>
    </source>
</evidence>
<dbReference type="Gene3D" id="2.170.130.10">
    <property type="entry name" value="TonB-dependent receptor, plug domain"/>
    <property type="match status" value="1"/>
</dbReference>
<evidence type="ECO:0000256" key="7">
    <source>
        <dbReference type="ARBA" id="ARBA00023136"/>
    </source>
</evidence>
<keyword evidence="6 10" id="KW-0798">TonB box</keyword>
<dbReference type="InterPro" id="IPR036942">
    <property type="entry name" value="Beta-barrel_TonB_sf"/>
</dbReference>
<evidence type="ECO:0000256" key="1">
    <source>
        <dbReference type="ARBA" id="ARBA00004571"/>
    </source>
</evidence>
<evidence type="ECO:0000259" key="12">
    <source>
        <dbReference type="Pfam" id="PF00593"/>
    </source>
</evidence>
<keyword evidence="5 11" id="KW-0732">Signal</keyword>
<organism evidence="14 15">
    <name type="scientific">Phenylobacterium haematophilum</name>
    <dbReference type="NCBI Taxonomy" id="98513"/>
    <lineage>
        <taxon>Bacteria</taxon>
        <taxon>Pseudomonadati</taxon>
        <taxon>Pseudomonadota</taxon>
        <taxon>Alphaproteobacteria</taxon>
        <taxon>Caulobacterales</taxon>
        <taxon>Caulobacteraceae</taxon>
        <taxon>Phenylobacterium</taxon>
    </lineage>
</organism>
<keyword evidence="9" id="KW-0998">Cell outer membrane</keyword>
<accession>A0A840A528</accession>
<proteinExistence type="inferred from homology"/>
<dbReference type="GO" id="GO:0015344">
    <property type="term" value="F:siderophore uptake transmembrane transporter activity"/>
    <property type="evidence" value="ECO:0007669"/>
    <property type="project" value="TreeGrafter"/>
</dbReference>
<evidence type="ECO:0000313" key="15">
    <source>
        <dbReference type="Proteomes" id="UP000530564"/>
    </source>
</evidence>
<evidence type="ECO:0000256" key="2">
    <source>
        <dbReference type="ARBA" id="ARBA00022448"/>
    </source>
</evidence>
<evidence type="ECO:0000259" key="13">
    <source>
        <dbReference type="Pfam" id="PF07715"/>
    </source>
</evidence>
<dbReference type="Pfam" id="PF00593">
    <property type="entry name" value="TonB_dep_Rec_b-barrel"/>
    <property type="match status" value="1"/>
</dbReference>
<gene>
    <name evidence="14" type="ORF">GGQ61_003366</name>
</gene>
<feature type="domain" description="TonB-dependent receptor plug" evidence="13">
    <location>
        <begin position="23"/>
        <end position="106"/>
    </location>
</feature>
<dbReference type="RefSeq" id="WP_183775282.1">
    <property type="nucleotide sequence ID" value="NZ_JACIDK010000005.1"/>
</dbReference>
<feature type="signal peptide" evidence="11">
    <location>
        <begin position="1"/>
        <end position="19"/>
    </location>
</feature>
<evidence type="ECO:0000256" key="3">
    <source>
        <dbReference type="ARBA" id="ARBA00022452"/>
    </source>
</evidence>
<dbReference type="SUPFAM" id="SSF56935">
    <property type="entry name" value="Porins"/>
    <property type="match status" value="1"/>
</dbReference>
<feature type="chain" id="PRO_5032649440" description="TonB-dependent receptor" evidence="11">
    <location>
        <begin position="20"/>
        <end position="669"/>
    </location>
</feature>
<dbReference type="InterPro" id="IPR039426">
    <property type="entry name" value="TonB-dep_rcpt-like"/>
</dbReference>
<dbReference type="PANTHER" id="PTHR30069:SF29">
    <property type="entry name" value="HEMOGLOBIN AND HEMOGLOBIN-HAPTOGLOBIN-BINDING PROTEIN 1-RELATED"/>
    <property type="match status" value="1"/>
</dbReference>
<dbReference type="PANTHER" id="PTHR30069">
    <property type="entry name" value="TONB-DEPENDENT OUTER MEMBRANE RECEPTOR"/>
    <property type="match status" value="1"/>
</dbReference>
<dbReference type="GO" id="GO:0044718">
    <property type="term" value="P:siderophore transmembrane transport"/>
    <property type="evidence" value="ECO:0007669"/>
    <property type="project" value="TreeGrafter"/>
</dbReference>
<reference evidence="14 15" key="1">
    <citation type="submission" date="2020-08" db="EMBL/GenBank/DDBJ databases">
        <title>Genomic Encyclopedia of Type Strains, Phase IV (KMG-IV): sequencing the most valuable type-strain genomes for metagenomic binning, comparative biology and taxonomic classification.</title>
        <authorList>
            <person name="Goeker M."/>
        </authorList>
    </citation>
    <scope>NUCLEOTIDE SEQUENCE [LARGE SCALE GENOMIC DNA]</scope>
    <source>
        <strain evidence="14 15">DSM 21793</strain>
    </source>
</reference>
<keyword evidence="2" id="KW-0813">Transport</keyword>
<keyword evidence="8" id="KW-0675">Receptor</keyword>
<dbReference type="GO" id="GO:0009279">
    <property type="term" value="C:cell outer membrane"/>
    <property type="evidence" value="ECO:0007669"/>
    <property type="project" value="UniProtKB-SubCell"/>
</dbReference>
<keyword evidence="4" id="KW-0812">Transmembrane</keyword>
<dbReference type="EMBL" id="JACIDK010000005">
    <property type="protein sequence ID" value="MBB3892630.1"/>
    <property type="molecule type" value="Genomic_DNA"/>
</dbReference>
<dbReference type="Proteomes" id="UP000530564">
    <property type="component" value="Unassembled WGS sequence"/>
</dbReference>
<evidence type="ECO:0000256" key="5">
    <source>
        <dbReference type="ARBA" id="ARBA00022729"/>
    </source>
</evidence>
<evidence type="ECO:0008006" key="16">
    <source>
        <dbReference type="Google" id="ProtNLM"/>
    </source>
</evidence>
<dbReference type="Pfam" id="PF07715">
    <property type="entry name" value="Plug"/>
    <property type="match status" value="1"/>
</dbReference>
<name>A0A840A528_9CAUL</name>
<evidence type="ECO:0000256" key="8">
    <source>
        <dbReference type="ARBA" id="ARBA00023170"/>
    </source>
</evidence>
<evidence type="ECO:0000256" key="9">
    <source>
        <dbReference type="ARBA" id="ARBA00023237"/>
    </source>
</evidence>
<dbReference type="InterPro" id="IPR037066">
    <property type="entry name" value="Plug_dom_sf"/>
</dbReference>
<keyword evidence="3" id="KW-1134">Transmembrane beta strand</keyword>
<comment type="subcellular location">
    <subcellularLocation>
        <location evidence="1">Cell outer membrane</location>
        <topology evidence="1">Multi-pass membrane protein</topology>
    </subcellularLocation>
</comment>
<evidence type="ECO:0000313" key="14">
    <source>
        <dbReference type="EMBL" id="MBB3892630.1"/>
    </source>
</evidence>
<dbReference type="InterPro" id="IPR000531">
    <property type="entry name" value="Beta-barrel_TonB"/>
</dbReference>
<comment type="similarity">
    <text evidence="10">Belongs to the TonB-dependent receptor family.</text>
</comment>
<dbReference type="InterPro" id="IPR012910">
    <property type="entry name" value="Plug_dom"/>
</dbReference>
<keyword evidence="7 10" id="KW-0472">Membrane</keyword>
<protein>
    <recommendedName>
        <fullName evidence="16">TonB-dependent receptor</fullName>
    </recommendedName>
</protein>
<feature type="domain" description="TonB-dependent receptor-like beta-barrel" evidence="12">
    <location>
        <begin position="282"/>
        <end position="625"/>
    </location>
</feature>
<evidence type="ECO:0000256" key="4">
    <source>
        <dbReference type="ARBA" id="ARBA00022692"/>
    </source>
</evidence>
<evidence type="ECO:0000256" key="10">
    <source>
        <dbReference type="RuleBase" id="RU003357"/>
    </source>
</evidence>
<dbReference type="Gene3D" id="2.40.170.20">
    <property type="entry name" value="TonB-dependent receptor, beta-barrel domain"/>
    <property type="match status" value="1"/>
</dbReference>
<evidence type="ECO:0000256" key="11">
    <source>
        <dbReference type="SAM" id="SignalP"/>
    </source>
</evidence>
<dbReference type="AlphaFoldDB" id="A0A840A528"/>
<comment type="caution">
    <text evidence="14">The sequence shown here is derived from an EMBL/GenBank/DDBJ whole genome shotgun (WGS) entry which is preliminary data.</text>
</comment>
<keyword evidence="15" id="KW-1185">Reference proteome</keyword>
<sequence length="669" mass="71073">MGVLSIALLAAALTQDAGAAPADQAVTSYDAGFFAASRPGDAKAMIDRIPGFAFDGGGAVRGLSGAAGNVLIDGRRPSSKSDSLSDVLARIPADQVIRIDVIRGGAPGIDMQRKPVVANVIRDPRGGISGTVTVSDTLTLDAEGRNEGEVAADLAARLGAHVFEAAASYERGDAHDRRGTHRVRTAGDGRLLMDSRIDSDKPGEEVVGSAAYETALPLGDVRLNIRGYREITDVTERDAFDYPAGSGLLKEAYRGAGGEFGGRYVAPLGGGVELETVALRSWRTNETRATSVTAAKTVGYRRFDESGETVGRAVLRFHGWDALSLETGLEAAFNWLEGDSALMVGGALVPAPGSQARVEERRGDGFATGVWQPSPMLALEAGLRFEASVLDPGRGEEQGLEFAKPSAALTWTPNAQQLVRIRIEREVGQLNFNDFVASVNMYTGVVTAGAGMLAPTQTLRTEVAFEQRFAGRGALAAILRHEQIEDVIGLAPVAGPNGLFDARSNVGPGLRQMLEVNSTVPLDAGGISGGLLKAGLKAVRSEVTDAATGEHRSYSGQSALEWNAAFTQDLPEWNATWGVNLSGFTDKTAYRFDGTEVSGAEPWASAFVDYSPRADVTLRLEVNNLTGRSAWSERDVHAGLRHVADLVYAERRDEESYRNVRLSVRKAFN</sequence>